<dbReference type="SUPFAM" id="SSF51621">
    <property type="entry name" value="Phosphoenolpyruvate/pyruvate domain"/>
    <property type="match status" value="1"/>
</dbReference>
<protein>
    <submittedName>
        <fullName evidence="2">Carboxyvinyl-carboxyphosphonate phosphorylmutase</fullName>
    </submittedName>
</protein>
<gene>
    <name evidence="1" type="ORF">C1707_20525</name>
    <name evidence="2" type="ORF">CFHF_20545</name>
</gene>
<dbReference type="Pfam" id="PF13714">
    <property type="entry name" value="PEP_mutase"/>
    <property type="match status" value="1"/>
</dbReference>
<dbReference type="OrthoDB" id="9771433at2"/>
<evidence type="ECO:0000313" key="2">
    <source>
        <dbReference type="EMBL" id="PLR08886.1"/>
    </source>
</evidence>
<sequence>MAAGPDGRRRLLAAPGCYDGFSALLVEQAGFEAAFLSGAALSLARLGRPDVGLVAVGELADAVRAIADRVDIPLIVDIDTGFGNALNTQRTVKVLERAGAAAVQLEDQTFPKRCGHIRGKGVIPVAEMVGKVRAAVDARSETLIIGRTDALGVEGPQAALDRAEAYLEAGADIVFVEGPRTLEETKAVADRFAARVPLVHNLVEGGITALRTGAELQDLGFAIALHPMLLLHGLARYAPEWLATLRGQGTTDGLDILDLPRLNAVAGLDALLADAATYA</sequence>
<dbReference type="GO" id="GO:0016833">
    <property type="term" value="F:oxo-acid-lyase activity"/>
    <property type="evidence" value="ECO:0007669"/>
    <property type="project" value="UniProtKB-ARBA"/>
</dbReference>
<keyword evidence="4" id="KW-1185">Reference proteome</keyword>
<evidence type="ECO:0000313" key="4">
    <source>
        <dbReference type="Proteomes" id="UP000281192"/>
    </source>
</evidence>
<reference evidence="2 3" key="1">
    <citation type="submission" date="2017-12" db="EMBL/GenBank/DDBJ databases">
        <title>The genome sequence of Caulobacter flavus CGMCC1 15093.</title>
        <authorList>
            <person name="Gao J."/>
            <person name="Mao X."/>
            <person name="Sun J."/>
        </authorList>
    </citation>
    <scope>NUCLEOTIDE SEQUENCE [LARGE SCALE GENOMIC DNA]</scope>
    <source>
        <strain evidence="2 3">CGMCC1 15093</strain>
    </source>
</reference>
<accession>A0A2N5CPK7</accession>
<dbReference type="Proteomes" id="UP000281192">
    <property type="component" value="Chromosome"/>
</dbReference>
<evidence type="ECO:0000313" key="3">
    <source>
        <dbReference type="Proteomes" id="UP000234483"/>
    </source>
</evidence>
<dbReference type="EMBL" id="CP026100">
    <property type="protein sequence ID" value="AYV49677.1"/>
    <property type="molecule type" value="Genomic_DNA"/>
</dbReference>
<dbReference type="InterPro" id="IPR040442">
    <property type="entry name" value="Pyrv_kinase-like_dom_sf"/>
</dbReference>
<reference evidence="1 4" key="2">
    <citation type="submission" date="2018-01" db="EMBL/GenBank/DDBJ databases">
        <title>Complete genome sequence of Caulobacter flavus RHGG3.</title>
        <authorList>
            <person name="Yang E."/>
        </authorList>
    </citation>
    <scope>NUCLEOTIDE SEQUENCE [LARGE SCALE GENOMIC DNA]</scope>
    <source>
        <strain evidence="1 4">RHGG3</strain>
    </source>
</reference>
<dbReference type="AlphaFoldDB" id="A0A2N5CPK7"/>
<dbReference type="CDD" id="cd00377">
    <property type="entry name" value="ICL_PEPM"/>
    <property type="match status" value="1"/>
</dbReference>
<dbReference type="Proteomes" id="UP000234483">
    <property type="component" value="Unassembled WGS sequence"/>
</dbReference>
<organism evidence="2 3">
    <name type="scientific">Caulobacter flavus</name>
    <dbReference type="NCBI Taxonomy" id="1679497"/>
    <lineage>
        <taxon>Bacteria</taxon>
        <taxon>Pseudomonadati</taxon>
        <taxon>Pseudomonadota</taxon>
        <taxon>Alphaproteobacteria</taxon>
        <taxon>Caulobacterales</taxon>
        <taxon>Caulobacteraceae</taxon>
        <taxon>Caulobacter</taxon>
    </lineage>
</organism>
<dbReference type="PANTHER" id="PTHR42905:SF5">
    <property type="entry name" value="CARBOXYVINYL-CARBOXYPHOSPHONATE PHOSPHORYLMUTASE, CHLOROPLASTIC"/>
    <property type="match status" value="1"/>
</dbReference>
<dbReference type="PANTHER" id="PTHR42905">
    <property type="entry name" value="PHOSPHOENOLPYRUVATE CARBOXYLASE"/>
    <property type="match status" value="1"/>
</dbReference>
<evidence type="ECO:0000313" key="1">
    <source>
        <dbReference type="EMBL" id="AYV49677.1"/>
    </source>
</evidence>
<dbReference type="InterPro" id="IPR039556">
    <property type="entry name" value="ICL/PEPM"/>
</dbReference>
<dbReference type="Gene3D" id="3.20.20.60">
    <property type="entry name" value="Phosphoenolpyruvate-binding domains"/>
    <property type="match status" value="1"/>
</dbReference>
<name>A0A2N5CPK7_9CAUL</name>
<dbReference type="KEGG" id="cfh:C1707_20525"/>
<proteinExistence type="predicted"/>
<dbReference type="EMBL" id="PJRQ01000041">
    <property type="protein sequence ID" value="PLR08886.1"/>
    <property type="molecule type" value="Genomic_DNA"/>
</dbReference>
<dbReference type="InterPro" id="IPR015813">
    <property type="entry name" value="Pyrv/PenolPyrv_kinase-like_dom"/>
</dbReference>